<organism evidence="1 2">
    <name type="scientific">Candidatus Burkholderia verschuerenii</name>
    <dbReference type="NCBI Taxonomy" id="242163"/>
    <lineage>
        <taxon>Bacteria</taxon>
        <taxon>Pseudomonadati</taxon>
        <taxon>Pseudomonadota</taxon>
        <taxon>Betaproteobacteria</taxon>
        <taxon>Burkholderiales</taxon>
        <taxon>Burkholderiaceae</taxon>
        <taxon>Burkholderia</taxon>
    </lineage>
</organism>
<dbReference type="Proteomes" id="UP000036959">
    <property type="component" value="Unassembled WGS sequence"/>
</dbReference>
<dbReference type="AlphaFoldDB" id="A0A0L0MJ48"/>
<dbReference type="PATRIC" id="fig|242163.4.peg.2626"/>
<protein>
    <submittedName>
        <fullName evidence="1">Uncharacterized protein</fullName>
    </submittedName>
</protein>
<accession>A0A0L0MJ48</accession>
<evidence type="ECO:0000313" key="1">
    <source>
        <dbReference type="EMBL" id="KND62343.1"/>
    </source>
</evidence>
<proteinExistence type="predicted"/>
<name>A0A0L0MJ48_9BURK</name>
<dbReference type="RefSeq" id="WP_232316328.1">
    <property type="nucleotide sequence ID" value="NZ_LFJJ01000002.1"/>
</dbReference>
<comment type="caution">
    <text evidence="1">The sequence shown here is derived from an EMBL/GenBank/DDBJ whole genome shotgun (WGS) entry which is preliminary data.</text>
</comment>
<dbReference type="EMBL" id="LFJJ01000002">
    <property type="protein sequence ID" value="KND62343.1"/>
    <property type="molecule type" value="Genomic_DNA"/>
</dbReference>
<reference evidence="2" key="1">
    <citation type="submission" date="2015-06" db="EMBL/GenBank/DDBJ databases">
        <title>Comparative genomics of Burkholderia leaf nodule symbionts.</title>
        <authorList>
            <person name="Carlier A."/>
            <person name="Eberl L."/>
            <person name="Pinto-Carbo M."/>
        </authorList>
    </citation>
    <scope>NUCLEOTIDE SEQUENCE [LARGE SCALE GENOMIC DNA]</scope>
    <source>
        <strain evidence="2">UZHbot4</strain>
    </source>
</reference>
<keyword evidence="2" id="KW-1185">Reference proteome</keyword>
<evidence type="ECO:0000313" key="2">
    <source>
        <dbReference type="Proteomes" id="UP000036959"/>
    </source>
</evidence>
<sequence>MSIEEHTYDEPFDMTTPEGREAAFADEARRAKTALANCTPLYGEIKKSSKYYGQTKPGALFPVWISCHGEYAVQGGPGGQYRLKDVWIWALDGESKLKTRLN</sequence>
<gene>
    <name evidence="1" type="ORF">BVER_01821</name>
</gene>